<gene>
    <name evidence="1" type="ORF">QQF64_016727</name>
</gene>
<evidence type="ECO:0000313" key="1">
    <source>
        <dbReference type="EMBL" id="KAL1254498.1"/>
    </source>
</evidence>
<sequence>MLRHSPPMTLLQHQIEPVTPPTIRSPPITLQQYQTEPVAPPAVGSTDTHTHTHAHLPLLLEHCSCAAVVVLHCLYYFAGPSRVARSNGRRQHPRAGAKHGS</sequence>
<comment type="caution">
    <text evidence="1">The sequence shown here is derived from an EMBL/GenBank/DDBJ whole genome shotgun (WGS) entry which is preliminary data.</text>
</comment>
<organism evidence="1 2">
    <name type="scientific">Cirrhinus molitorella</name>
    <name type="common">mud carp</name>
    <dbReference type="NCBI Taxonomy" id="172907"/>
    <lineage>
        <taxon>Eukaryota</taxon>
        <taxon>Metazoa</taxon>
        <taxon>Chordata</taxon>
        <taxon>Craniata</taxon>
        <taxon>Vertebrata</taxon>
        <taxon>Euteleostomi</taxon>
        <taxon>Actinopterygii</taxon>
        <taxon>Neopterygii</taxon>
        <taxon>Teleostei</taxon>
        <taxon>Ostariophysi</taxon>
        <taxon>Cypriniformes</taxon>
        <taxon>Cyprinidae</taxon>
        <taxon>Labeoninae</taxon>
        <taxon>Labeonini</taxon>
        <taxon>Cirrhinus</taxon>
    </lineage>
</organism>
<dbReference type="EMBL" id="JAYMGO010000020">
    <property type="protein sequence ID" value="KAL1254498.1"/>
    <property type="molecule type" value="Genomic_DNA"/>
</dbReference>
<name>A0ABR3LNM6_9TELE</name>
<dbReference type="Proteomes" id="UP001558613">
    <property type="component" value="Unassembled WGS sequence"/>
</dbReference>
<protein>
    <submittedName>
        <fullName evidence="1">Uncharacterized protein</fullName>
    </submittedName>
</protein>
<keyword evidence="2" id="KW-1185">Reference proteome</keyword>
<evidence type="ECO:0000313" key="2">
    <source>
        <dbReference type="Proteomes" id="UP001558613"/>
    </source>
</evidence>
<accession>A0ABR3LNM6</accession>
<proteinExistence type="predicted"/>
<reference evidence="1 2" key="1">
    <citation type="submission" date="2023-09" db="EMBL/GenBank/DDBJ databases">
        <authorList>
            <person name="Wang M."/>
        </authorList>
    </citation>
    <scope>NUCLEOTIDE SEQUENCE [LARGE SCALE GENOMIC DNA]</scope>
    <source>
        <strain evidence="1">GT-2023</strain>
        <tissue evidence="1">Liver</tissue>
    </source>
</reference>